<keyword evidence="3" id="KW-1185">Reference proteome</keyword>
<evidence type="ECO:0000313" key="3">
    <source>
        <dbReference type="Proteomes" id="UP000185728"/>
    </source>
</evidence>
<sequence length="128" mass="14845">MVKQLVQYIVVFILVGTASFFLHQFLLADDNLGFNTLLQKAYIFHFVFSLSVIIAFRLLSKSEKIFVQLGFVYIGLLVFKIAAYTAMCYPQLMGDEHLPRFYRASLLIPVFVFLCLEVFFVSKILQRE</sequence>
<dbReference type="RefSeq" id="WP_394333484.1">
    <property type="nucleotide sequence ID" value="NZ_FTOB01000001.1"/>
</dbReference>
<proteinExistence type="predicted"/>
<comment type="caution">
    <text evidence="2">The sequence shown here is derived from an EMBL/GenBank/DDBJ whole genome shotgun (WGS) entry which is preliminary data.</text>
</comment>
<feature type="transmembrane region" description="Helical" evidence="1">
    <location>
        <begin position="42"/>
        <end position="59"/>
    </location>
</feature>
<evidence type="ECO:0000313" key="2">
    <source>
        <dbReference type="EMBL" id="SIS38009.1"/>
    </source>
</evidence>
<evidence type="ECO:0000256" key="1">
    <source>
        <dbReference type="SAM" id="Phobius"/>
    </source>
</evidence>
<protein>
    <submittedName>
        <fullName evidence="2">Uncharacterized protein</fullName>
    </submittedName>
</protein>
<reference evidence="2 3" key="1">
    <citation type="submission" date="2017-01" db="EMBL/GenBank/DDBJ databases">
        <authorList>
            <person name="Varghese N."/>
            <person name="Submissions S."/>
        </authorList>
    </citation>
    <scope>NUCLEOTIDE SEQUENCE [LARGE SCALE GENOMIC DNA]</scope>
    <source>
        <strain evidence="2 3">DSM 2061</strain>
    </source>
</reference>
<dbReference type="InterPro" id="IPR046166">
    <property type="entry name" value="DUF6168"/>
</dbReference>
<keyword evidence="1" id="KW-1133">Transmembrane helix</keyword>
<feature type="transmembrane region" description="Helical" evidence="1">
    <location>
        <begin position="104"/>
        <end position="125"/>
    </location>
</feature>
<dbReference type="Proteomes" id="UP000185728">
    <property type="component" value="Unassembled WGS sequence"/>
</dbReference>
<dbReference type="EMBL" id="FTOB01000001">
    <property type="protein sequence ID" value="SIS38009.1"/>
    <property type="molecule type" value="Genomic_DNA"/>
</dbReference>
<gene>
    <name evidence="2" type="ORF">SAMN05421766_101222</name>
</gene>
<accession>A0ABY1KI58</accession>
<organism evidence="2 3">
    <name type="scientific">Zobellia uliginosa</name>
    <dbReference type="NCBI Taxonomy" id="143224"/>
    <lineage>
        <taxon>Bacteria</taxon>
        <taxon>Pseudomonadati</taxon>
        <taxon>Bacteroidota</taxon>
        <taxon>Flavobacteriia</taxon>
        <taxon>Flavobacteriales</taxon>
        <taxon>Flavobacteriaceae</taxon>
        <taxon>Zobellia</taxon>
    </lineage>
</organism>
<feature type="transmembrane region" description="Helical" evidence="1">
    <location>
        <begin position="71"/>
        <end position="92"/>
    </location>
</feature>
<name>A0ABY1KI58_9FLAO</name>
<dbReference type="Pfam" id="PF19665">
    <property type="entry name" value="DUF6168"/>
    <property type="match status" value="1"/>
</dbReference>
<keyword evidence="1" id="KW-0812">Transmembrane</keyword>
<keyword evidence="1" id="KW-0472">Membrane</keyword>
<feature type="transmembrane region" description="Helical" evidence="1">
    <location>
        <begin position="5"/>
        <end position="22"/>
    </location>
</feature>